<evidence type="ECO:0000256" key="2">
    <source>
        <dbReference type="SAM" id="MobiDB-lite"/>
    </source>
</evidence>
<name>A0ABT7U1G3_9BACE</name>
<reference evidence="5" key="2">
    <citation type="submission" date="2023-07" db="EMBL/GenBank/DDBJ databases">
        <title>Identification and characterization of horizontal gene transfer across gut microbiota members of farm animals based on homology search.</title>
        <authorList>
            <person name="Schwarzerova J."/>
            <person name="Nykrynova M."/>
            <person name="Jureckova K."/>
            <person name="Cejkova D."/>
            <person name="Rychlik I."/>
        </authorList>
    </citation>
    <scope>NUCLEOTIDE SEQUENCE [LARGE SCALE GENOMIC DNA]</scope>
    <source>
        <strain evidence="5">ET4</strain>
    </source>
</reference>
<reference evidence="4 5" key="1">
    <citation type="submission" date="2023-06" db="EMBL/GenBank/DDBJ databases">
        <authorList>
            <person name="Zeman M."/>
            <person name="Kubasova T."/>
            <person name="Jahodarova E."/>
            <person name="Nykrynova M."/>
            <person name="Rychlik I."/>
        </authorList>
    </citation>
    <scope>NUCLEOTIDE SEQUENCE [LARGE SCALE GENOMIC DNA]</scope>
    <source>
        <strain evidence="4 5">ET4</strain>
    </source>
</reference>
<dbReference type="Proteomes" id="UP001228403">
    <property type="component" value="Unassembled WGS sequence"/>
</dbReference>
<dbReference type="InterPro" id="IPR027385">
    <property type="entry name" value="Beta-barrel_OMP"/>
</dbReference>
<proteinExistence type="predicted"/>
<gene>
    <name evidence="4" type="ORF">QUW02_00200</name>
</gene>
<dbReference type="SUPFAM" id="SSF56925">
    <property type="entry name" value="OMPA-like"/>
    <property type="match status" value="1"/>
</dbReference>
<feature type="region of interest" description="Disordered" evidence="2">
    <location>
        <begin position="57"/>
        <end position="79"/>
    </location>
</feature>
<comment type="caution">
    <text evidence="4">The sequence shown here is derived from an EMBL/GenBank/DDBJ whole genome shotgun (WGS) entry which is preliminary data.</text>
</comment>
<evidence type="ECO:0000313" key="5">
    <source>
        <dbReference type="Proteomes" id="UP001228403"/>
    </source>
</evidence>
<organism evidence="4 5">
    <name type="scientific">Bacteroides eggerthii</name>
    <dbReference type="NCBI Taxonomy" id="28111"/>
    <lineage>
        <taxon>Bacteria</taxon>
        <taxon>Pseudomonadati</taxon>
        <taxon>Bacteroidota</taxon>
        <taxon>Bacteroidia</taxon>
        <taxon>Bacteroidales</taxon>
        <taxon>Bacteroidaceae</taxon>
        <taxon>Bacteroides</taxon>
    </lineage>
</organism>
<feature type="domain" description="Outer membrane protein beta-barrel" evidence="3">
    <location>
        <begin position="109"/>
        <end position="273"/>
    </location>
</feature>
<protein>
    <submittedName>
        <fullName evidence="4">Outer membrane beta-barrel protein</fullName>
    </submittedName>
</protein>
<sequence>MATIQPQKHQPIAVVSPQSDAHPVVPKAVEEPRQEIADTIQQNAGVTTASELDRIHLPKTSDTPKTESILPESAPRQKSGRWTLAMAASQNMPQSQLNYSGQGDINKGKFHTTTINGSSWGNSHLTDILLYNKDRAPETDVNHHQPITGGIKFQYKLNNVWSLESGLTYTLLRSGGNSYFYKTNQKLHLLGIPIKVNYIFWQNRYWQTYAQAGMLFEKDIAGTETTDYYKEKQKVSSEQNSIGIRGLQYTALCGAGIQFNCTRHLGIYAEPGLAWHIVSDKNIQTIYTDKPLNFSIELGMRLSW</sequence>
<dbReference type="Pfam" id="PF13505">
    <property type="entry name" value="OMP_b-brl"/>
    <property type="match status" value="1"/>
</dbReference>
<evidence type="ECO:0000313" key="4">
    <source>
        <dbReference type="EMBL" id="MDM8144365.1"/>
    </source>
</evidence>
<evidence type="ECO:0000256" key="1">
    <source>
        <dbReference type="ARBA" id="ARBA00022729"/>
    </source>
</evidence>
<keyword evidence="5" id="KW-1185">Reference proteome</keyword>
<dbReference type="EMBL" id="JAUDCF010000001">
    <property type="protein sequence ID" value="MDM8144365.1"/>
    <property type="molecule type" value="Genomic_DNA"/>
</dbReference>
<accession>A0ABT7U1G3</accession>
<dbReference type="InterPro" id="IPR011250">
    <property type="entry name" value="OMP/PagP_B-barrel"/>
</dbReference>
<keyword evidence="1" id="KW-0732">Signal</keyword>
<evidence type="ECO:0000259" key="3">
    <source>
        <dbReference type="Pfam" id="PF13505"/>
    </source>
</evidence>
<feature type="region of interest" description="Disordered" evidence="2">
    <location>
        <begin position="1"/>
        <end position="23"/>
    </location>
</feature>